<dbReference type="Gene3D" id="1.10.10.60">
    <property type="entry name" value="Homeodomain-like"/>
    <property type="match status" value="2"/>
</dbReference>
<dbReference type="Pfam" id="PF01497">
    <property type="entry name" value="Peripla_BP_2"/>
    <property type="match status" value="1"/>
</dbReference>
<dbReference type="PROSITE" id="PS01124">
    <property type="entry name" value="HTH_ARAC_FAMILY_2"/>
    <property type="match status" value="1"/>
</dbReference>
<dbReference type="STRING" id="1886670.PTI45_02989"/>
<evidence type="ECO:0000256" key="6">
    <source>
        <dbReference type="ARBA" id="ARBA00023163"/>
    </source>
</evidence>
<dbReference type="PANTHER" id="PTHR30532:SF1">
    <property type="entry name" value="IRON(3+)-HYDROXAMATE-BINDING PROTEIN FHUD"/>
    <property type="match status" value="1"/>
</dbReference>
<evidence type="ECO:0000256" key="3">
    <source>
        <dbReference type="ARBA" id="ARBA00022448"/>
    </source>
</evidence>
<keyword evidence="10" id="KW-1185">Reference proteome</keyword>
<dbReference type="EMBL" id="MDER01000049">
    <property type="protein sequence ID" value="ODP27619.1"/>
    <property type="molecule type" value="Genomic_DNA"/>
</dbReference>
<dbReference type="InterPro" id="IPR018060">
    <property type="entry name" value="HTH_AraC"/>
</dbReference>
<comment type="similarity">
    <text evidence="2">Belongs to the bacterial solute-binding protein 8 family.</text>
</comment>
<keyword evidence="5" id="KW-0805">Transcription regulation</keyword>
<dbReference type="Pfam" id="PF12833">
    <property type="entry name" value="HTH_18"/>
    <property type="match status" value="1"/>
</dbReference>
<comment type="caution">
    <text evidence="9">The sequence shown here is derived from an EMBL/GenBank/DDBJ whole genome shotgun (WGS) entry which is preliminary data.</text>
</comment>
<reference evidence="9 10" key="1">
    <citation type="submission" date="2016-08" db="EMBL/GenBank/DDBJ databases">
        <title>Genome sequencing of Paenibacillus sp. TI45-13ar, isolated from Korean traditional nuruk.</title>
        <authorList>
            <person name="Kim S.-J."/>
        </authorList>
    </citation>
    <scope>NUCLEOTIDE SEQUENCE [LARGE SCALE GENOMIC DNA]</scope>
    <source>
        <strain evidence="9 10">TI45-13ar</strain>
    </source>
</reference>
<dbReference type="InterPro" id="IPR051313">
    <property type="entry name" value="Bact_iron-sidero_bind"/>
</dbReference>
<dbReference type="GO" id="GO:1901678">
    <property type="term" value="P:iron coordination entity transport"/>
    <property type="evidence" value="ECO:0007669"/>
    <property type="project" value="UniProtKB-ARBA"/>
</dbReference>
<keyword evidence="6" id="KW-0804">Transcription</keyword>
<dbReference type="Proteomes" id="UP000094578">
    <property type="component" value="Unassembled WGS sequence"/>
</dbReference>
<dbReference type="SUPFAM" id="SSF46689">
    <property type="entry name" value="Homeodomain-like"/>
    <property type="match status" value="2"/>
</dbReference>
<protein>
    <submittedName>
        <fullName evidence="9">Putative HTH-type transcriptional regulator YisR</fullName>
    </submittedName>
</protein>
<organism evidence="9 10">
    <name type="scientific">Paenibacillus nuruki</name>
    <dbReference type="NCBI Taxonomy" id="1886670"/>
    <lineage>
        <taxon>Bacteria</taxon>
        <taxon>Bacillati</taxon>
        <taxon>Bacillota</taxon>
        <taxon>Bacilli</taxon>
        <taxon>Bacillales</taxon>
        <taxon>Paenibacillaceae</taxon>
        <taxon>Paenibacillus</taxon>
    </lineage>
</organism>
<dbReference type="InterPro" id="IPR009057">
    <property type="entry name" value="Homeodomain-like_sf"/>
</dbReference>
<comment type="subcellular location">
    <subcellularLocation>
        <location evidence="1">Cell envelope</location>
    </subcellularLocation>
</comment>
<evidence type="ECO:0000256" key="5">
    <source>
        <dbReference type="ARBA" id="ARBA00023015"/>
    </source>
</evidence>
<keyword evidence="3" id="KW-0813">Transport</keyword>
<dbReference type="SUPFAM" id="SSF53807">
    <property type="entry name" value="Helical backbone' metal receptor"/>
    <property type="match status" value="1"/>
</dbReference>
<gene>
    <name evidence="9" type="ORF">PTI45_02989</name>
</gene>
<dbReference type="PANTHER" id="PTHR30532">
    <property type="entry name" value="IRON III DICITRATE-BINDING PERIPLASMIC PROTEIN"/>
    <property type="match status" value="1"/>
</dbReference>
<dbReference type="SMART" id="SM00342">
    <property type="entry name" value="HTH_ARAC"/>
    <property type="match status" value="1"/>
</dbReference>
<dbReference type="Gene3D" id="3.40.50.1980">
    <property type="entry name" value="Nitrogenase molybdenum iron protein domain"/>
    <property type="match status" value="2"/>
</dbReference>
<feature type="domain" description="Fe/B12 periplasmic-binding" evidence="8">
    <location>
        <begin position="275"/>
        <end position="539"/>
    </location>
</feature>
<dbReference type="GO" id="GO:0030288">
    <property type="term" value="C:outer membrane-bounded periplasmic space"/>
    <property type="evidence" value="ECO:0007669"/>
    <property type="project" value="TreeGrafter"/>
</dbReference>
<evidence type="ECO:0000313" key="10">
    <source>
        <dbReference type="Proteomes" id="UP000094578"/>
    </source>
</evidence>
<feature type="domain" description="HTH araC/xylS-type" evidence="7">
    <location>
        <begin position="172"/>
        <end position="270"/>
    </location>
</feature>
<name>A0A1E3L1D8_9BACL</name>
<keyword evidence="4" id="KW-0732">Signal</keyword>
<dbReference type="RefSeq" id="WP_069328393.1">
    <property type="nucleotide sequence ID" value="NZ_MDER01000049.1"/>
</dbReference>
<evidence type="ECO:0000256" key="2">
    <source>
        <dbReference type="ARBA" id="ARBA00008814"/>
    </source>
</evidence>
<evidence type="ECO:0000256" key="1">
    <source>
        <dbReference type="ARBA" id="ARBA00004196"/>
    </source>
</evidence>
<dbReference type="AlphaFoldDB" id="A0A1E3L1D8"/>
<dbReference type="GO" id="GO:0003700">
    <property type="term" value="F:DNA-binding transcription factor activity"/>
    <property type="evidence" value="ECO:0007669"/>
    <property type="project" value="InterPro"/>
</dbReference>
<dbReference type="PROSITE" id="PS50983">
    <property type="entry name" value="FE_B12_PBP"/>
    <property type="match status" value="1"/>
</dbReference>
<proteinExistence type="inferred from homology"/>
<dbReference type="InterPro" id="IPR002491">
    <property type="entry name" value="ABC_transptr_periplasmic_BD"/>
</dbReference>
<evidence type="ECO:0000313" key="9">
    <source>
        <dbReference type="EMBL" id="ODP27619.1"/>
    </source>
</evidence>
<evidence type="ECO:0000256" key="4">
    <source>
        <dbReference type="ARBA" id="ARBA00022729"/>
    </source>
</evidence>
<evidence type="ECO:0000259" key="7">
    <source>
        <dbReference type="PROSITE" id="PS01124"/>
    </source>
</evidence>
<sequence>MSGKKQWIVQWKSTQALTHQWMSIGEYHSFIHPAFILIIDGQAIWKINGERVQVSFGQLIAVEAYSLIEVLEGGQLDLSGWCLEFNTYGIADNTSTLTEYPWSVPVEGTYQKVQLTGGILTNISQHLSQEEADQQYESSIKHPYMIYELLNYLYMDRMHQPDDQQTLTQGIIRSAEYMQTHYDQVITRKQLAEIAGVSPWYYSRKFSERFGKSPLEYLASFRMYRAQEQLIFTQINSQDIAKKSGFEDTHYFSRRFKQLVGVSPSLYADSLSSRRIVCLSSTCADIMIHLGIIPYAVIVTPILLAPHQFKQFEAHGVKMVEIAQYEQDIGQIQQLEPELLVGNVWSEEVRQQLRAIAPLITSLSIDVMTLLEQLSSVFNKQTEAQQLQIQLEQEITIAKQALQPIINAKATIMVLRVEPFGYRYLGVDAVGIARLLYHQLDLSAPEVLQEGKAWFNPCTFDLLLSANPDYLFIEKRIIEQFSTEESMNKLIDSDVWQQLKAVQQQQVFDMDTRLWVEGRGIQGYTMILDEITTHLNPTSKNSAQ</sequence>
<accession>A0A1E3L1D8</accession>
<evidence type="ECO:0000259" key="8">
    <source>
        <dbReference type="PROSITE" id="PS50983"/>
    </source>
</evidence>
<dbReference type="GO" id="GO:0043565">
    <property type="term" value="F:sequence-specific DNA binding"/>
    <property type="evidence" value="ECO:0007669"/>
    <property type="project" value="InterPro"/>
</dbReference>